<dbReference type="Proteomes" id="UP000594263">
    <property type="component" value="Unplaced"/>
</dbReference>
<dbReference type="Pfam" id="PF01490">
    <property type="entry name" value="Aa_trans"/>
    <property type="match status" value="2"/>
</dbReference>
<keyword evidence="4" id="KW-0029">Amino-acid transport</keyword>
<evidence type="ECO:0000256" key="7">
    <source>
        <dbReference type="SAM" id="MobiDB-lite"/>
    </source>
</evidence>
<dbReference type="GO" id="GO:0006865">
    <property type="term" value="P:amino acid transport"/>
    <property type="evidence" value="ECO:0007669"/>
    <property type="project" value="UniProtKB-KW"/>
</dbReference>
<protein>
    <recommendedName>
        <fullName evidence="9">Amino acid transporter transmembrane domain-containing protein</fullName>
    </recommendedName>
</protein>
<evidence type="ECO:0000256" key="1">
    <source>
        <dbReference type="ARBA" id="ARBA00004370"/>
    </source>
</evidence>
<feature type="transmembrane region" description="Helical" evidence="8">
    <location>
        <begin position="292"/>
        <end position="315"/>
    </location>
</feature>
<keyword evidence="6 8" id="KW-0472">Membrane</keyword>
<feature type="transmembrane region" description="Helical" evidence="8">
    <location>
        <begin position="123"/>
        <end position="147"/>
    </location>
</feature>
<feature type="domain" description="Amino acid transporter transmembrane" evidence="9">
    <location>
        <begin position="35"/>
        <end position="247"/>
    </location>
</feature>
<name>A0A7N0RFB1_KALFE</name>
<dbReference type="InterPro" id="IPR013057">
    <property type="entry name" value="AA_transpt_TM"/>
</dbReference>
<organism evidence="10 11">
    <name type="scientific">Kalanchoe fedtschenkoi</name>
    <name type="common">Lavender scallops</name>
    <name type="synonym">South American air plant</name>
    <dbReference type="NCBI Taxonomy" id="63787"/>
    <lineage>
        <taxon>Eukaryota</taxon>
        <taxon>Viridiplantae</taxon>
        <taxon>Streptophyta</taxon>
        <taxon>Embryophyta</taxon>
        <taxon>Tracheophyta</taxon>
        <taxon>Spermatophyta</taxon>
        <taxon>Magnoliopsida</taxon>
        <taxon>eudicotyledons</taxon>
        <taxon>Gunneridae</taxon>
        <taxon>Pentapetalae</taxon>
        <taxon>Saxifragales</taxon>
        <taxon>Crassulaceae</taxon>
        <taxon>Kalanchoe</taxon>
    </lineage>
</organism>
<dbReference type="GO" id="GO:0016020">
    <property type="term" value="C:membrane"/>
    <property type="evidence" value="ECO:0007669"/>
    <property type="project" value="UniProtKB-SubCell"/>
</dbReference>
<evidence type="ECO:0000256" key="6">
    <source>
        <dbReference type="ARBA" id="ARBA00023136"/>
    </source>
</evidence>
<feature type="transmembrane region" description="Helical" evidence="8">
    <location>
        <begin position="407"/>
        <end position="428"/>
    </location>
</feature>
<keyword evidence="2" id="KW-0813">Transport</keyword>
<sequence>MLPTTESSNGGARPAKLHDDDHTVDVPETAHQISRDSWFQVGFVLTTGINSAYVLGYSGTIMVPLGWIGGVVGLLLATAISLYANTLVAKLHELGGKRHIRYRDLAGHIYGRKAYVLTWALQYVNLFMINTGFIILAGSAVKAVYVLFRDDNMMKLPHFIAIAGFVCAVFAVGVPHLSALRIWLAFSTFFSFVYIVIAFALSFKDGLQTPARDYSIPGSGSGKVFQTIGAAANLVFAFNTGMLPEIQVCHGGVNQYLEAKLIQSNYYPTPLDCCVLCQATVRQPVVGNMLKALYFQFTAGVLPMYAVTFVGYWAYGSSTSSYLLSSVNGLLWVKAFANISALLQTVIALHIFASPMYEYMDTQFGNIKGGPLTLHNLSFRIMVRGGYLAVNTFVAALLPFLGDFMSLTGALSTFPLTFILANHMYLMAKGAKMGSLQKAWHWLNVAVFSCMSVAAAISALKLIADHSKTYSVFADL</sequence>
<evidence type="ECO:0000259" key="9">
    <source>
        <dbReference type="Pfam" id="PF01490"/>
    </source>
</evidence>
<feature type="domain" description="Amino acid transporter transmembrane" evidence="9">
    <location>
        <begin position="278"/>
        <end position="459"/>
    </location>
</feature>
<evidence type="ECO:0000256" key="3">
    <source>
        <dbReference type="ARBA" id="ARBA00022692"/>
    </source>
</evidence>
<feature type="compositionally biased region" description="Polar residues" evidence="7">
    <location>
        <begin position="1"/>
        <end position="10"/>
    </location>
</feature>
<feature type="region of interest" description="Disordered" evidence="7">
    <location>
        <begin position="1"/>
        <end position="21"/>
    </location>
</feature>
<feature type="transmembrane region" description="Helical" evidence="8">
    <location>
        <begin position="63"/>
        <end position="84"/>
    </location>
</feature>
<accession>A0A7N0RFB1</accession>
<evidence type="ECO:0000256" key="2">
    <source>
        <dbReference type="ARBA" id="ARBA00022448"/>
    </source>
</evidence>
<keyword evidence="11" id="KW-1185">Reference proteome</keyword>
<evidence type="ECO:0000313" key="11">
    <source>
        <dbReference type="Proteomes" id="UP000594263"/>
    </source>
</evidence>
<reference evidence="10" key="1">
    <citation type="submission" date="2021-01" db="UniProtKB">
        <authorList>
            <consortium name="EnsemblPlants"/>
        </authorList>
    </citation>
    <scope>IDENTIFICATION</scope>
</reference>
<dbReference type="OMA" id="VMTIANI"/>
<dbReference type="Gramene" id="Kaladp0010s0148.1.v1.1">
    <property type="protein sequence ID" value="Kaladp0010s0148.1.v1.1"/>
    <property type="gene ID" value="Kaladp0010s0148.v1.1"/>
</dbReference>
<feature type="transmembrane region" description="Helical" evidence="8">
    <location>
        <begin position="440"/>
        <end position="464"/>
    </location>
</feature>
<comment type="subcellular location">
    <subcellularLocation>
        <location evidence="1">Membrane</location>
    </subcellularLocation>
</comment>
<evidence type="ECO:0000256" key="5">
    <source>
        <dbReference type="ARBA" id="ARBA00022989"/>
    </source>
</evidence>
<feature type="transmembrane region" description="Helical" evidence="8">
    <location>
        <begin position="159"/>
        <end position="177"/>
    </location>
</feature>
<keyword evidence="3 8" id="KW-0812">Transmembrane</keyword>
<feature type="transmembrane region" description="Helical" evidence="8">
    <location>
        <begin position="183"/>
        <end position="203"/>
    </location>
</feature>
<feature type="transmembrane region" description="Helical" evidence="8">
    <location>
        <begin position="335"/>
        <end position="360"/>
    </location>
</feature>
<evidence type="ECO:0000256" key="8">
    <source>
        <dbReference type="SAM" id="Phobius"/>
    </source>
</evidence>
<dbReference type="EnsemblPlants" id="Kaladp0010s0148.1.v1.1">
    <property type="protein sequence ID" value="Kaladp0010s0148.1.v1.1"/>
    <property type="gene ID" value="Kaladp0010s0148.v1.1"/>
</dbReference>
<keyword evidence="5 8" id="KW-1133">Transmembrane helix</keyword>
<dbReference type="AlphaFoldDB" id="A0A7N0RFB1"/>
<feature type="transmembrane region" description="Helical" evidence="8">
    <location>
        <begin position="37"/>
        <end position="56"/>
    </location>
</feature>
<evidence type="ECO:0000256" key="4">
    <source>
        <dbReference type="ARBA" id="ARBA00022970"/>
    </source>
</evidence>
<proteinExistence type="predicted"/>
<feature type="transmembrane region" description="Helical" evidence="8">
    <location>
        <begin position="381"/>
        <end position="401"/>
    </location>
</feature>
<evidence type="ECO:0000313" key="10">
    <source>
        <dbReference type="EnsemblPlants" id="Kaladp0010s0148.1.v1.1"/>
    </source>
</evidence>
<dbReference type="PANTHER" id="PTHR48017">
    <property type="entry name" value="OS05G0424000 PROTEIN-RELATED"/>
    <property type="match status" value="1"/>
</dbReference>